<dbReference type="Proteomes" id="UP000010301">
    <property type="component" value="Unassembled WGS sequence"/>
</dbReference>
<keyword evidence="1" id="KW-0472">Membrane</keyword>
<organism evidence="2 3">
    <name type="scientific">Gleimia coleocanis DSM 15436</name>
    <dbReference type="NCBI Taxonomy" id="525245"/>
    <lineage>
        <taxon>Bacteria</taxon>
        <taxon>Bacillati</taxon>
        <taxon>Actinomycetota</taxon>
        <taxon>Actinomycetes</taxon>
        <taxon>Actinomycetales</taxon>
        <taxon>Actinomycetaceae</taxon>
        <taxon>Gleimia</taxon>
    </lineage>
</organism>
<dbReference type="RefSeq" id="WP_006546550.1">
    <property type="nucleotide sequence ID" value="NZ_DS999543.1"/>
</dbReference>
<dbReference type="EMBL" id="ACFG01000030">
    <property type="protein sequence ID" value="EEH63759.1"/>
    <property type="molecule type" value="Genomic_DNA"/>
</dbReference>
<keyword evidence="1" id="KW-0812">Transmembrane</keyword>
<feature type="transmembrane region" description="Helical" evidence="1">
    <location>
        <begin position="13"/>
        <end position="37"/>
    </location>
</feature>
<comment type="caution">
    <text evidence="2">The sequence shown here is derived from an EMBL/GenBank/DDBJ whole genome shotgun (WGS) entry which is preliminary data.</text>
</comment>
<proteinExistence type="predicted"/>
<gene>
    <name evidence="2" type="ORF">HMPREF0044_0778</name>
</gene>
<sequence length="127" mass="13668">MRTSLKDESGSEIVSHVLVQVLVLILVSATLQLAFALHIRNSAVDAASEAARYLSLRNASEAQARLRAQALLESSFAGTQATVSFRLETVGELDKVTASVATTLPIIGPWGLPESLQVEASAWRRHE</sequence>
<evidence type="ECO:0008006" key="4">
    <source>
        <dbReference type="Google" id="ProtNLM"/>
    </source>
</evidence>
<dbReference type="AlphaFoldDB" id="C0VZQ0"/>
<keyword evidence="3" id="KW-1185">Reference proteome</keyword>
<keyword evidence="1" id="KW-1133">Transmembrane helix</keyword>
<reference evidence="2 3" key="1">
    <citation type="submission" date="2009-01" db="EMBL/GenBank/DDBJ databases">
        <authorList>
            <person name="Qin X."/>
            <person name="Bachman B."/>
            <person name="Battles P."/>
            <person name="Bell A."/>
            <person name="Bess C."/>
            <person name="Bickham C."/>
            <person name="Chaboub L."/>
            <person name="Chen D."/>
            <person name="Coyle M."/>
            <person name="Deiros D.R."/>
            <person name="Dinh H."/>
            <person name="Forbes L."/>
            <person name="Fowler G."/>
            <person name="Francisco L."/>
            <person name="Fu Q."/>
            <person name="Gubbala S."/>
            <person name="Hale W."/>
            <person name="Han Y."/>
            <person name="Hemphill L."/>
            <person name="Highlander S.K."/>
            <person name="Hirani K."/>
            <person name="Hogues M."/>
            <person name="Jackson L."/>
            <person name="Jakkamsetti A."/>
            <person name="Javaid M."/>
            <person name="Jiang H."/>
            <person name="Korchina V."/>
            <person name="Kovar C."/>
            <person name="Lara F."/>
            <person name="Lee S."/>
            <person name="Mata R."/>
            <person name="Mathew T."/>
            <person name="Moen C."/>
            <person name="Morales K."/>
            <person name="Munidasa M."/>
            <person name="Nazareth L."/>
            <person name="Ngo R."/>
            <person name="Nguyen L."/>
            <person name="Okwuonu G."/>
            <person name="Ongeri F."/>
            <person name="Patil S."/>
            <person name="Petrosino J."/>
            <person name="Pham C."/>
            <person name="Pham P."/>
            <person name="Pu L.-L."/>
            <person name="Puazo M."/>
            <person name="Raj R."/>
            <person name="Reid J."/>
            <person name="Rouhana J."/>
            <person name="Saada N."/>
            <person name="Shang Y."/>
            <person name="Simmons D."/>
            <person name="Thornton R."/>
            <person name="Warren J."/>
            <person name="Weissenberger G."/>
            <person name="Zhang J."/>
            <person name="Zhang L."/>
            <person name="Zhou C."/>
            <person name="Zhu D."/>
            <person name="Muzny D."/>
            <person name="Worley K."/>
            <person name="Gibbs R."/>
        </authorList>
    </citation>
    <scope>NUCLEOTIDE SEQUENCE [LARGE SCALE GENOMIC DNA]</scope>
    <source>
        <strain evidence="2 3">DSM 15436</strain>
    </source>
</reference>
<evidence type="ECO:0000256" key="1">
    <source>
        <dbReference type="SAM" id="Phobius"/>
    </source>
</evidence>
<dbReference type="STRING" id="525245.HMPREF0044_0778"/>
<evidence type="ECO:0000313" key="3">
    <source>
        <dbReference type="Proteomes" id="UP000010301"/>
    </source>
</evidence>
<evidence type="ECO:0000313" key="2">
    <source>
        <dbReference type="EMBL" id="EEH63759.1"/>
    </source>
</evidence>
<protein>
    <recommendedName>
        <fullName evidence="4">TadE-like protein</fullName>
    </recommendedName>
</protein>
<name>C0VZQ0_9ACTO</name>
<dbReference type="HOGENOM" id="CLU_123721_2_1_11"/>
<accession>C0VZQ0</accession>
<dbReference type="OrthoDB" id="3826566at2"/>